<keyword evidence="8" id="KW-0675">Receptor</keyword>
<evidence type="ECO:0000259" key="7">
    <source>
        <dbReference type="Pfam" id="PF07715"/>
    </source>
</evidence>
<dbReference type="InterPro" id="IPR036942">
    <property type="entry name" value="Beta-barrel_TonB_sf"/>
</dbReference>
<comment type="subcellular location">
    <subcellularLocation>
        <location evidence="1 4">Cell outer membrane</location>
    </subcellularLocation>
</comment>
<sequence>MERGITSASAGVLSLCLGSVALAQETSTANPGQLEEVVVSGYRESLEIALDAKRDSVNFIDSITAEDVGKLPDNNLAEALQRVPGVQISRTNGEGQQISIRGMGPSFARVLLDGMPVSAASEGSVDQQARNREFDFDLLPSEIFSMLQVSKTPKASTTEGGLSGTVDLRTPRPFDYHDFQASYQLKGAYQSSSEEVDPRGSFLVSKNWDGKFGALLSVSMSQRTFRTDGWTSQGWTSGRIPNNPPAAGYAGGFDWNLPSVNSTPANQRPDYVNESGLTNAQLANAQVPRLGRPETQVGDRDRVGGTLALQWAPNEKLAFNLDFIYAKLESNFDRYTNNLLVRNTTPQTAGETGFGYITPSNFQIDGNNTLTHGTLLNAKFWSENRLFEQESDFKHLGLGGSWQISDRIALDMKASKAESDFRWRMTTYLFLSRPGTVDIDVNGSIPRITPQLNLADAGNWQFDTVRVQPRTREEENENLALDLKFGDDDRNIRVGALANKYYRERLAYSSSVGVTQGTALTPFGYTGGANLNEFNITSFAEVVPVKNFGKDLDDPVGYNRWIVSDLDAFSRMLNPNALDAAANLDFQNSGSFEEKNLSAYVEANGEFDLWGRTLRVNAGVRYVKTEHEMEGFIRIPSTPPAAGNLFGLRKEDYGRNTIDGEYKETLPSLNLAYDVSDSLVTRLSVSRAMTRPNPSDLQPFTSISTGGVVSQGNPNLDPYIADQLDGGIEWYFSEGGALGGNLFYKEITGFVVRQNIPQPFRNAGVPLDTITDPTILALLPNGLDTILLFNTPVNIEAVTYLKGAEVLYQQRLDKLLQGLGFTLNFTRLDPGSQTILGLAENNYNAIAYYEQDRYALRLSYNYRDDYVECELNCGSTSPETGYRREAGYLDFSGSVNFEALGQELTLSLEALNLTDEEEYSFYGYENRANTLNKPGRQFILGIRGQF</sequence>
<feature type="chain" id="PRO_5046871007" evidence="5">
    <location>
        <begin position="24"/>
        <end position="946"/>
    </location>
</feature>
<dbReference type="InterPro" id="IPR037066">
    <property type="entry name" value="Plug_dom_sf"/>
</dbReference>
<evidence type="ECO:0000256" key="5">
    <source>
        <dbReference type="SAM" id="SignalP"/>
    </source>
</evidence>
<keyword evidence="4" id="KW-0798">TonB box</keyword>
<protein>
    <submittedName>
        <fullName evidence="8">TonB-dependent receptor</fullName>
    </submittedName>
</protein>
<dbReference type="PANTHER" id="PTHR40980:SF3">
    <property type="entry name" value="TONB-DEPENDENT RECEPTOR-LIKE BETA-BARREL DOMAIN-CONTAINING PROTEIN"/>
    <property type="match status" value="1"/>
</dbReference>
<dbReference type="NCBIfam" id="TIGR01782">
    <property type="entry name" value="TonB-Xanth-Caul"/>
    <property type="match status" value="1"/>
</dbReference>
<dbReference type="Proteomes" id="UP001595904">
    <property type="component" value="Unassembled WGS sequence"/>
</dbReference>
<dbReference type="InterPro" id="IPR012910">
    <property type="entry name" value="Plug_dom"/>
</dbReference>
<feature type="signal peptide" evidence="5">
    <location>
        <begin position="1"/>
        <end position="23"/>
    </location>
</feature>
<dbReference type="InterPro" id="IPR010104">
    <property type="entry name" value="TonB_rcpt_bac"/>
</dbReference>
<evidence type="ECO:0000313" key="8">
    <source>
        <dbReference type="EMBL" id="MFC4312811.1"/>
    </source>
</evidence>
<reference evidence="9" key="1">
    <citation type="journal article" date="2019" name="Int. J. Syst. Evol. Microbiol.">
        <title>The Global Catalogue of Microorganisms (GCM) 10K type strain sequencing project: providing services to taxonomists for standard genome sequencing and annotation.</title>
        <authorList>
            <consortium name="The Broad Institute Genomics Platform"/>
            <consortium name="The Broad Institute Genome Sequencing Center for Infectious Disease"/>
            <person name="Wu L."/>
            <person name="Ma J."/>
        </authorList>
    </citation>
    <scope>NUCLEOTIDE SEQUENCE [LARGE SCALE GENOMIC DNA]</scope>
    <source>
        <strain evidence="9">CGMCC 1.10759</strain>
    </source>
</reference>
<feature type="domain" description="TonB-dependent receptor plug" evidence="7">
    <location>
        <begin position="53"/>
        <end position="160"/>
    </location>
</feature>
<accession>A0ABV8SYU8</accession>
<comment type="similarity">
    <text evidence="4">Belongs to the TonB-dependent receptor family.</text>
</comment>
<dbReference type="Gene3D" id="2.40.170.20">
    <property type="entry name" value="TonB-dependent receptor, beta-barrel domain"/>
    <property type="match status" value="1"/>
</dbReference>
<evidence type="ECO:0000313" key="9">
    <source>
        <dbReference type="Proteomes" id="UP001595904"/>
    </source>
</evidence>
<comment type="caution">
    <text evidence="8">The sequence shown here is derived from an EMBL/GenBank/DDBJ whole genome shotgun (WGS) entry which is preliminary data.</text>
</comment>
<dbReference type="CDD" id="cd01347">
    <property type="entry name" value="ligand_gated_channel"/>
    <property type="match status" value="1"/>
</dbReference>
<dbReference type="Gene3D" id="2.170.130.10">
    <property type="entry name" value="TonB-dependent receptor, plug domain"/>
    <property type="match status" value="1"/>
</dbReference>
<dbReference type="Pfam" id="PF00593">
    <property type="entry name" value="TonB_dep_Rec_b-barrel"/>
    <property type="match status" value="1"/>
</dbReference>
<dbReference type="RefSeq" id="WP_380602524.1">
    <property type="nucleotide sequence ID" value="NZ_JBHSDU010000014.1"/>
</dbReference>
<evidence type="ECO:0000256" key="4">
    <source>
        <dbReference type="RuleBase" id="RU003357"/>
    </source>
</evidence>
<dbReference type="Pfam" id="PF07715">
    <property type="entry name" value="Plug"/>
    <property type="match status" value="1"/>
</dbReference>
<evidence type="ECO:0000256" key="1">
    <source>
        <dbReference type="ARBA" id="ARBA00004442"/>
    </source>
</evidence>
<evidence type="ECO:0000256" key="2">
    <source>
        <dbReference type="ARBA" id="ARBA00023136"/>
    </source>
</evidence>
<dbReference type="InterPro" id="IPR000531">
    <property type="entry name" value="Beta-barrel_TonB"/>
</dbReference>
<proteinExistence type="inferred from homology"/>
<keyword evidence="5" id="KW-0732">Signal</keyword>
<evidence type="ECO:0000256" key="3">
    <source>
        <dbReference type="ARBA" id="ARBA00023237"/>
    </source>
</evidence>
<evidence type="ECO:0000259" key="6">
    <source>
        <dbReference type="Pfam" id="PF00593"/>
    </source>
</evidence>
<dbReference type="EMBL" id="JBHSDU010000014">
    <property type="protein sequence ID" value="MFC4312811.1"/>
    <property type="molecule type" value="Genomic_DNA"/>
</dbReference>
<gene>
    <name evidence="8" type="ORF">ACFPN2_27245</name>
</gene>
<keyword evidence="9" id="KW-1185">Reference proteome</keyword>
<dbReference type="SUPFAM" id="SSF56935">
    <property type="entry name" value="Porins"/>
    <property type="match status" value="1"/>
</dbReference>
<keyword evidence="2 4" id="KW-0472">Membrane</keyword>
<feature type="domain" description="TonB-dependent receptor-like beta-barrel" evidence="6">
    <location>
        <begin position="447"/>
        <end position="913"/>
    </location>
</feature>
<dbReference type="PANTHER" id="PTHR40980">
    <property type="entry name" value="PLUG DOMAIN-CONTAINING PROTEIN"/>
    <property type="match status" value="1"/>
</dbReference>
<organism evidence="8 9">
    <name type="scientific">Steroidobacter flavus</name>
    <dbReference type="NCBI Taxonomy" id="1842136"/>
    <lineage>
        <taxon>Bacteria</taxon>
        <taxon>Pseudomonadati</taxon>
        <taxon>Pseudomonadota</taxon>
        <taxon>Gammaproteobacteria</taxon>
        <taxon>Steroidobacterales</taxon>
        <taxon>Steroidobacteraceae</taxon>
        <taxon>Steroidobacter</taxon>
    </lineage>
</organism>
<name>A0ABV8SYU8_9GAMM</name>
<keyword evidence="3" id="KW-0998">Cell outer membrane</keyword>